<feature type="coiled-coil region" evidence="1">
    <location>
        <begin position="80"/>
        <end position="110"/>
    </location>
</feature>
<organism evidence="4 5">
    <name type="scientific">Flavobacterium succinicans</name>
    <dbReference type="NCBI Taxonomy" id="29536"/>
    <lineage>
        <taxon>Bacteria</taxon>
        <taxon>Pseudomonadati</taxon>
        <taxon>Bacteroidota</taxon>
        <taxon>Flavobacteriia</taxon>
        <taxon>Flavobacteriales</taxon>
        <taxon>Flavobacteriaceae</taxon>
        <taxon>Flavobacterium</taxon>
    </lineage>
</organism>
<keyword evidence="3" id="KW-0732">Signal</keyword>
<accession>A0A199XMZ1</accession>
<protein>
    <recommendedName>
        <fullName evidence="6">LTXXQ motif family protein</fullName>
    </recommendedName>
</protein>
<evidence type="ECO:0000256" key="1">
    <source>
        <dbReference type="SAM" id="Coils"/>
    </source>
</evidence>
<feature type="region of interest" description="Disordered" evidence="2">
    <location>
        <begin position="119"/>
        <end position="148"/>
    </location>
</feature>
<dbReference type="Proteomes" id="UP000093807">
    <property type="component" value="Unassembled WGS sequence"/>
</dbReference>
<feature type="region of interest" description="Disordered" evidence="2">
    <location>
        <begin position="17"/>
        <end position="40"/>
    </location>
</feature>
<evidence type="ECO:0000256" key="3">
    <source>
        <dbReference type="SAM" id="SignalP"/>
    </source>
</evidence>
<name>A0A199XMZ1_9FLAO</name>
<proteinExistence type="predicted"/>
<comment type="caution">
    <text evidence="4">The sequence shown here is derived from an EMBL/GenBank/DDBJ whole genome shotgun (WGS) entry which is preliminary data.</text>
</comment>
<feature type="signal peptide" evidence="3">
    <location>
        <begin position="1"/>
        <end position="18"/>
    </location>
</feature>
<dbReference type="RefSeq" id="WP_064716509.1">
    <property type="nucleotide sequence ID" value="NZ_JMTM01000074.1"/>
</dbReference>
<dbReference type="EMBL" id="JMTM01000074">
    <property type="protein sequence ID" value="OAZ02787.1"/>
    <property type="molecule type" value="Genomic_DNA"/>
</dbReference>
<feature type="chain" id="PRO_5008286687" description="LTXXQ motif family protein" evidence="3">
    <location>
        <begin position="19"/>
        <end position="148"/>
    </location>
</feature>
<gene>
    <name evidence="4" type="ORF">FLB_27610</name>
</gene>
<dbReference type="Gene3D" id="1.20.120.1490">
    <property type="match status" value="1"/>
</dbReference>
<keyword evidence="5" id="KW-1185">Reference proteome</keyword>
<reference evidence="4 5" key="1">
    <citation type="submission" date="2016-06" db="EMBL/GenBank/DDBJ databases">
        <title>Draft genome sequence of Flavobacterium succinicans strain DD5b.</title>
        <authorList>
            <person name="Poehlein A."/>
            <person name="Daniel R."/>
            <person name="Simeonova D.D."/>
        </authorList>
    </citation>
    <scope>NUCLEOTIDE SEQUENCE [LARGE SCALE GENOMIC DNA]</scope>
    <source>
        <strain evidence="4 5">DD5b</strain>
    </source>
</reference>
<evidence type="ECO:0008006" key="6">
    <source>
        <dbReference type="Google" id="ProtNLM"/>
    </source>
</evidence>
<keyword evidence="1" id="KW-0175">Coiled coil</keyword>
<dbReference type="AlphaFoldDB" id="A0A199XMZ1"/>
<sequence>MKKLIMAAFLVVSLSSVAQERRERPNRDEMEKMTPEQRQEKHLKKMTTDLNLNAKQQEEVKKLMAEQGKKAADFKAKRDAKKEEQLLASAKERKEMAEKMKAEKEAMDAKMKAILTPEQYTKWEKEREIRKEKMLEKREQRRRHKGDY</sequence>
<evidence type="ECO:0000313" key="4">
    <source>
        <dbReference type="EMBL" id="OAZ02787.1"/>
    </source>
</evidence>
<feature type="compositionally biased region" description="Basic and acidic residues" evidence="2">
    <location>
        <begin position="19"/>
        <end position="40"/>
    </location>
</feature>
<feature type="compositionally biased region" description="Basic and acidic residues" evidence="2">
    <location>
        <begin position="121"/>
        <end position="139"/>
    </location>
</feature>
<dbReference type="PATRIC" id="fig|29536.5.peg.2865"/>
<evidence type="ECO:0000313" key="5">
    <source>
        <dbReference type="Proteomes" id="UP000093807"/>
    </source>
</evidence>
<dbReference type="OrthoDB" id="956918at2"/>
<evidence type="ECO:0000256" key="2">
    <source>
        <dbReference type="SAM" id="MobiDB-lite"/>
    </source>
</evidence>